<comment type="caution">
    <text evidence="1">The sequence shown here is derived from an EMBL/GenBank/DDBJ whole genome shotgun (WGS) entry which is preliminary data.</text>
</comment>
<dbReference type="Proteomes" id="UP000672602">
    <property type="component" value="Unassembled WGS sequence"/>
</dbReference>
<dbReference type="PANTHER" id="PTHR34309:SF1">
    <property type="entry name" value="PROTEIN GLCG"/>
    <property type="match status" value="1"/>
</dbReference>
<proteinExistence type="predicted"/>
<reference evidence="1" key="1">
    <citation type="submission" date="2021-04" db="EMBL/GenBank/DDBJ databases">
        <authorList>
            <person name="Zhang D.-C."/>
        </authorList>
    </citation>
    <scope>NUCLEOTIDE SEQUENCE</scope>
    <source>
        <strain evidence="1">CGMCC 1.15697</strain>
    </source>
</reference>
<dbReference type="InterPro" id="IPR038084">
    <property type="entry name" value="PduO/GlcC-like_sf"/>
</dbReference>
<name>A0A8J7S4I5_9PROT</name>
<dbReference type="EMBL" id="JAGMWN010000001">
    <property type="protein sequence ID" value="MBP5855502.1"/>
    <property type="molecule type" value="Genomic_DNA"/>
</dbReference>
<dbReference type="InterPro" id="IPR005624">
    <property type="entry name" value="PduO/GlcC-like"/>
</dbReference>
<dbReference type="AlphaFoldDB" id="A0A8J7S4I5"/>
<dbReference type="SUPFAM" id="SSF143744">
    <property type="entry name" value="GlcG-like"/>
    <property type="match status" value="1"/>
</dbReference>
<evidence type="ECO:0000313" key="2">
    <source>
        <dbReference type="Proteomes" id="UP000672602"/>
    </source>
</evidence>
<dbReference type="Pfam" id="PF03928">
    <property type="entry name" value="HbpS-like"/>
    <property type="match status" value="1"/>
</dbReference>
<sequence length="140" mass="14379">MLTIKRLDLDDARVMIKAATEKANALGVAMCIAVVDDSGFLIAFERINGCKALSTHLAQDKAFTAAISRKSTEAHNAACQPGNLANGMNTAMGGRFSLVGGGVPVVVDGEFVGAIGVSGGKPEEDIQCADAGIAAWEARS</sequence>
<keyword evidence="2" id="KW-1185">Reference proteome</keyword>
<gene>
    <name evidence="1" type="ORF">KAJ83_00650</name>
</gene>
<dbReference type="PANTHER" id="PTHR34309">
    <property type="entry name" value="SLR1406 PROTEIN"/>
    <property type="match status" value="1"/>
</dbReference>
<organism evidence="1 2">
    <name type="scientific">Marivibrio halodurans</name>
    <dbReference type="NCBI Taxonomy" id="2039722"/>
    <lineage>
        <taxon>Bacteria</taxon>
        <taxon>Pseudomonadati</taxon>
        <taxon>Pseudomonadota</taxon>
        <taxon>Alphaproteobacteria</taxon>
        <taxon>Rhodospirillales</taxon>
        <taxon>Rhodospirillaceae</taxon>
        <taxon>Marivibrio</taxon>
    </lineage>
</organism>
<evidence type="ECO:0000313" key="1">
    <source>
        <dbReference type="EMBL" id="MBP5855502.1"/>
    </source>
</evidence>
<accession>A0A8J7S4I5</accession>
<dbReference type="InterPro" id="IPR052517">
    <property type="entry name" value="GlcG_carb_metab_protein"/>
</dbReference>
<dbReference type="Gene3D" id="3.30.450.150">
    <property type="entry name" value="Haem-degrading domain"/>
    <property type="match status" value="1"/>
</dbReference>
<dbReference type="RefSeq" id="WP_210680788.1">
    <property type="nucleotide sequence ID" value="NZ_JAGMWN010000001.1"/>
</dbReference>
<protein>
    <submittedName>
        <fullName evidence="1">Heme-binding protein</fullName>
    </submittedName>
</protein>